<proteinExistence type="predicted"/>
<dbReference type="Proteomes" id="UP000325672">
    <property type="component" value="Unassembled WGS sequence"/>
</dbReference>
<sequence length="80" mass="9265">MRCVFTYTDTLYDCLLSCLNLHYTYPRHICLLITPPGSVPVPVCLRALTLRDGKLFFLSTTSNDICYSFCLISYRHLFFS</sequence>
<gene>
    <name evidence="1" type="ORF">BDV38DRAFT_262048</name>
</gene>
<evidence type="ECO:0000313" key="1">
    <source>
        <dbReference type="EMBL" id="KAE8132215.1"/>
    </source>
</evidence>
<name>A0A5N6SCA3_ASPPS</name>
<dbReference type="EMBL" id="ML743638">
    <property type="protein sequence ID" value="KAE8132215.1"/>
    <property type="molecule type" value="Genomic_DNA"/>
</dbReference>
<reference evidence="1 2" key="1">
    <citation type="submission" date="2019-04" db="EMBL/GenBank/DDBJ databases">
        <title>Friends and foes A comparative genomics study of 23 Aspergillus species from section Flavi.</title>
        <authorList>
            <consortium name="DOE Joint Genome Institute"/>
            <person name="Kjaerbolling I."/>
            <person name="Vesth T."/>
            <person name="Frisvad J.C."/>
            <person name="Nybo J.L."/>
            <person name="Theobald S."/>
            <person name="Kildgaard S."/>
            <person name="Isbrandt T."/>
            <person name="Kuo A."/>
            <person name="Sato A."/>
            <person name="Lyhne E.K."/>
            <person name="Kogle M.E."/>
            <person name="Wiebenga A."/>
            <person name="Kun R.S."/>
            <person name="Lubbers R.J."/>
            <person name="Makela M.R."/>
            <person name="Barry K."/>
            <person name="Chovatia M."/>
            <person name="Clum A."/>
            <person name="Daum C."/>
            <person name="Haridas S."/>
            <person name="He G."/>
            <person name="LaButti K."/>
            <person name="Lipzen A."/>
            <person name="Mondo S."/>
            <person name="Riley R."/>
            <person name="Salamov A."/>
            <person name="Simmons B.A."/>
            <person name="Magnuson J.K."/>
            <person name="Henrissat B."/>
            <person name="Mortensen U.H."/>
            <person name="Larsen T.O."/>
            <person name="Devries R.P."/>
            <person name="Grigoriev I.V."/>
            <person name="Machida M."/>
            <person name="Baker S.E."/>
            <person name="Andersen M.R."/>
        </authorList>
    </citation>
    <scope>NUCLEOTIDE SEQUENCE [LARGE SCALE GENOMIC DNA]</scope>
    <source>
        <strain evidence="1 2">CBS 117625</strain>
    </source>
</reference>
<evidence type="ECO:0000313" key="2">
    <source>
        <dbReference type="Proteomes" id="UP000325672"/>
    </source>
</evidence>
<protein>
    <submittedName>
        <fullName evidence="1">Uncharacterized protein</fullName>
    </submittedName>
</protein>
<dbReference type="AlphaFoldDB" id="A0A5N6SCA3"/>
<organism evidence="1 2">
    <name type="scientific">Aspergillus pseudotamarii</name>
    <dbReference type="NCBI Taxonomy" id="132259"/>
    <lineage>
        <taxon>Eukaryota</taxon>
        <taxon>Fungi</taxon>
        <taxon>Dikarya</taxon>
        <taxon>Ascomycota</taxon>
        <taxon>Pezizomycotina</taxon>
        <taxon>Eurotiomycetes</taxon>
        <taxon>Eurotiomycetidae</taxon>
        <taxon>Eurotiales</taxon>
        <taxon>Aspergillaceae</taxon>
        <taxon>Aspergillus</taxon>
        <taxon>Aspergillus subgen. Circumdati</taxon>
    </lineage>
</organism>
<dbReference type="GeneID" id="43640272"/>
<keyword evidence="2" id="KW-1185">Reference proteome</keyword>
<accession>A0A5N6SCA3</accession>
<dbReference type="RefSeq" id="XP_031908278.1">
    <property type="nucleotide sequence ID" value="XM_032056062.1"/>
</dbReference>